<evidence type="ECO:0008006" key="6">
    <source>
        <dbReference type="Google" id="ProtNLM"/>
    </source>
</evidence>
<evidence type="ECO:0000259" key="2">
    <source>
        <dbReference type="Pfam" id="PF02342"/>
    </source>
</evidence>
<gene>
    <name evidence="4" type="ORF">DR950_39955</name>
</gene>
<keyword evidence="5" id="KW-1185">Reference proteome</keyword>
<dbReference type="CDD" id="cd06974">
    <property type="entry name" value="TerD_like"/>
    <property type="match status" value="1"/>
</dbReference>
<proteinExistence type="predicted"/>
<feature type="region of interest" description="Disordered" evidence="1">
    <location>
        <begin position="43"/>
        <end position="64"/>
    </location>
</feature>
<dbReference type="PANTHER" id="PTHR30015:SF7">
    <property type="entry name" value="TYPE IV METHYL-DIRECTED RESTRICTION ENZYME ECOKMRR"/>
    <property type="match status" value="1"/>
</dbReference>
<dbReference type="GO" id="GO:0015666">
    <property type="term" value="F:restriction endodeoxyribonuclease activity"/>
    <property type="evidence" value="ECO:0007669"/>
    <property type="project" value="TreeGrafter"/>
</dbReference>
<dbReference type="GO" id="GO:0003677">
    <property type="term" value="F:DNA binding"/>
    <property type="evidence" value="ECO:0007669"/>
    <property type="project" value="InterPro"/>
</dbReference>
<reference evidence="4 5" key="1">
    <citation type="submission" date="2018-08" db="EMBL/GenBank/DDBJ databases">
        <title>Diversity &amp; Physiological Properties of Lignin-Decomposing Actinobacteria from Soil.</title>
        <authorList>
            <person name="Roh S.G."/>
            <person name="Kim S.B."/>
        </authorList>
    </citation>
    <scope>NUCLEOTIDE SEQUENCE [LARGE SCALE GENOMIC DNA]</scope>
    <source>
        <strain evidence="4 5">MMS17-GH009</strain>
    </source>
</reference>
<feature type="compositionally biased region" description="Pro residues" evidence="1">
    <location>
        <begin position="45"/>
        <end position="56"/>
    </location>
</feature>
<comment type="caution">
    <text evidence="4">The sequence shown here is derived from an EMBL/GenBank/DDBJ whole genome shotgun (WGS) entry which is preliminary data.</text>
</comment>
<dbReference type="InterPro" id="IPR052906">
    <property type="entry name" value="Type_IV_Methyl-Rstrct_Enzyme"/>
</dbReference>
<dbReference type="Gene3D" id="2.60.60.30">
    <property type="entry name" value="sav2460 like domains"/>
    <property type="match status" value="1"/>
</dbReference>
<dbReference type="InterPro" id="IPR011856">
    <property type="entry name" value="tRNA_endonuc-like_dom_sf"/>
</dbReference>
<sequence>MRSSRIRPATKSITYLFRDPCGVSIMTSNSTAGLLLGSWGDCPPSGRPPEAPPPSSRPRAARGPCARRCPCARSRLCGGSDGPTILRPRFLYGDACNSRHHARGGTPMSRSRKLHRLSNPDADERRAQRALFRHLRDDTNANRGRMARRVRELQLLLAMDPVEFEGLIARLMEAMGMKVELTARSRDGGVDVRGIDPDPFRGGNVIVQVKRYRDTVAPTAVRDLYGTLRHDQAATKAVLVTTSRFGPSSHQFVAGKPITLLNGSELVGLLKHHGFHEVFAAVQDEASAEAGALDGLPAIEVAAEPSRLLLHWTGEEEYDIAALVCRGNVALSDDHLVFYNNGSTPDGSVRLVTGYGDANACLMVDFDALPADVDRLVVIAAADTENHPGATMGGFAGPALILEAGAGQDAAVVHLADGAETNTAMRLGRFDREPSGDWEFTPALAGYPGGLRQAVTAYGLEVVDA</sequence>
<feature type="region of interest" description="Disordered" evidence="1">
    <location>
        <begin position="101"/>
        <end position="123"/>
    </location>
</feature>
<organism evidence="4 5">
    <name type="scientific">Kitasatospora xanthocidica</name>
    <dbReference type="NCBI Taxonomy" id="83382"/>
    <lineage>
        <taxon>Bacteria</taxon>
        <taxon>Bacillati</taxon>
        <taxon>Actinomycetota</taxon>
        <taxon>Actinomycetes</taxon>
        <taxon>Kitasatosporales</taxon>
        <taxon>Streptomycetaceae</taxon>
        <taxon>Kitasatospora</taxon>
    </lineage>
</organism>
<dbReference type="EMBL" id="QVIG01000003">
    <property type="protein sequence ID" value="RGD55530.1"/>
    <property type="molecule type" value="Genomic_DNA"/>
</dbReference>
<accession>A0A372ZJ95</accession>
<dbReference type="AlphaFoldDB" id="A0A372ZJ95"/>
<name>A0A372ZJ95_9ACTN</name>
<feature type="domain" description="TerD" evidence="2">
    <location>
        <begin position="315"/>
        <end position="458"/>
    </location>
</feature>
<dbReference type="InterPro" id="IPR007560">
    <property type="entry name" value="Restrct_endonuc_IV_Mrr"/>
</dbReference>
<dbReference type="Proteomes" id="UP000263377">
    <property type="component" value="Unassembled WGS sequence"/>
</dbReference>
<protein>
    <recommendedName>
        <fullName evidence="6">Restriction endonuclease</fullName>
    </recommendedName>
</protein>
<dbReference type="GO" id="GO:0009307">
    <property type="term" value="P:DNA restriction-modification system"/>
    <property type="evidence" value="ECO:0007669"/>
    <property type="project" value="InterPro"/>
</dbReference>
<dbReference type="SUPFAM" id="SSF52980">
    <property type="entry name" value="Restriction endonuclease-like"/>
    <property type="match status" value="1"/>
</dbReference>
<evidence type="ECO:0000313" key="4">
    <source>
        <dbReference type="EMBL" id="RGD55530.1"/>
    </source>
</evidence>
<evidence type="ECO:0000259" key="3">
    <source>
        <dbReference type="Pfam" id="PF04471"/>
    </source>
</evidence>
<evidence type="ECO:0000256" key="1">
    <source>
        <dbReference type="SAM" id="MobiDB-lite"/>
    </source>
</evidence>
<dbReference type="InterPro" id="IPR011335">
    <property type="entry name" value="Restrct_endonuc-II-like"/>
</dbReference>
<feature type="domain" description="Restriction endonuclease type IV Mrr" evidence="3">
    <location>
        <begin position="157"/>
        <end position="270"/>
    </location>
</feature>
<dbReference type="InterPro" id="IPR003325">
    <property type="entry name" value="TerD"/>
</dbReference>
<dbReference type="Pfam" id="PF02342">
    <property type="entry name" value="TerD"/>
    <property type="match status" value="1"/>
</dbReference>
<dbReference type="Gene3D" id="3.40.1350.10">
    <property type="match status" value="1"/>
</dbReference>
<evidence type="ECO:0000313" key="5">
    <source>
        <dbReference type="Proteomes" id="UP000263377"/>
    </source>
</evidence>
<dbReference type="Pfam" id="PF04471">
    <property type="entry name" value="Mrr_cat"/>
    <property type="match status" value="1"/>
</dbReference>
<dbReference type="PANTHER" id="PTHR30015">
    <property type="entry name" value="MRR RESTRICTION SYSTEM PROTEIN"/>
    <property type="match status" value="1"/>
</dbReference>